<dbReference type="InterPro" id="IPR002347">
    <property type="entry name" value="SDR_fam"/>
</dbReference>
<name>A0A2N6K7P0_FISMU</name>
<dbReference type="EMBL" id="NRQW01000071">
    <property type="protein sequence ID" value="PLZ93412.1"/>
    <property type="molecule type" value="Genomic_DNA"/>
</dbReference>
<organism evidence="1 2">
    <name type="scientific">Fischerella muscicola CCMEE 5323</name>
    <dbReference type="NCBI Taxonomy" id="2019572"/>
    <lineage>
        <taxon>Bacteria</taxon>
        <taxon>Bacillati</taxon>
        <taxon>Cyanobacteriota</taxon>
        <taxon>Cyanophyceae</taxon>
        <taxon>Nostocales</taxon>
        <taxon>Hapalosiphonaceae</taxon>
        <taxon>Fischerella</taxon>
    </lineage>
</organism>
<dbReference type="RefSeq" id="WP_016869033.1">
    <property type="nucleotide sequence ID" value="NZ_CAWNVR010000733.1"/>
</dbReference>
<keyword evidence="2" id="KW-1185">Reference proteome</keyword>
<evidence type="ECO:0000313" key="2">
    <source>
        <dbReference type="Proteomes" id="UP000235036"/>
    </source>
</evidence>
<dbReference type="AlphaFoldDB" id="A0A2N6K7P0"/>
<dbReference type="PANTHER" id="PTHR43431">
    <property type="entry name" value="OXIDOREDUCTASE, SHORT CHAIN DEHYDROGENASE/REDUCTASE FAMILY (AFU_ORTHOLOGUE AFUA_5G14000)"/>
    <property type="match status" value="1"/>
</dbReference>
<gene>
    <name evidence="1" type="ORF">CEN44_03290</name>
</gene>
<protein>
    <submittedName>
        <fullName evidence="1">SDR family oxidoreductase</fullName>
    </submittedName>
</protein>
<proteinExistence type="predicted"/>
<accession>A0A2N6K7P0</accession>
<dbReference type="PANTHER" id="PTHR43431:SF1">
    <property type="entry name" value="OS08G0476300 PROTEIN"/>
    <property type="match status" value="1"/>
</dbReference>
<comment type="caution">
    <text evidence="1">The sequence shown here is derived from an EMBL/GenBank/DDBJ whole genome shotgun (WGS) entry which is preliminary data.</text>
</comment>
<dbReference type="PRINTS" id="PR00081">
    <property type="entry name" value="GDHRDH"/>
</dbReference>
<dbReference type="Pfam" id="PF00106">
    <property type="entry name" value="adh_short"/>
    <property type="match status" value="1"/>
</dbReference>
<dbReference type="SUPFAM" id="SSF51735">
    <property type="entry name" value="NAD(P)-binding Rossmann-fold domains"/>
    <property type="match status" value="1"/>
</dbReference>
<sequence length="238" mass="25513">MSEAKVAVVVGVGPGLGSAVAHRFARERFAVGLMARNIDKLRQFQKDIEANGGKALAVACDVSDPASVNNAFEQVKSQLNAPEVLVYNAGAFTMAGILELTPEQFEANWKVNCFGAFLAVQQVLPAMVERSRGTILLTGATAATRGGARFAALAVGKFGLRALAQSLAREFGSQGIHVAHIIIDGMINTPRVQAMASNRDAHTLVSPDAIAETYWQLYKQDTTAWTLELDLRPAVEKF</sequence>
<reference evidence="1 2" key="1">
    <citation type="submission" date="2017-08" db="EMBL/GenBank/DDBJ databases">
        <title>Genomes of Fischerella (Mastigocladus) sp. strains.</title>
        <authorList>
            <person name="Miller S.R."/>
        </authorList>
    </citation>
    <scope>NUCLEOTIDE SEQUENCE [LARGE SCALE GENOMIC DNA]</scope>
    <source>
        <strain evidence="1 2">CCMEE 5323</strain>
    </source>
</reference>
<dbReference type="Gene3D" id="3.40.50.720">
    <property type="entry name" value="NAD(P)-binding Rossmann-like Domain"/>
    <property type="match status" value="1"/>
</dbReference>
<dbReference type="InterPro" id="IPR036291">
    <property type="entry name" value="NAD(P)-bd_dom_sf"/>
</dbReference>
<evidence type="ECO:0000313" key="1">
    <source>
        <dbReference type="EMBL" id="PLZ93412.1"/>
    </source>
</evidence>
<dbReference type="Proteomes" id="UP000235036">
    <property type="component" value="Unassembled WGS sequence"/>
</dbReference>